<sequence length="413" mass="45587">MARTRSKPAAEETTPAETAPEETTSSQAKSLSPSAENPPKLFVLPKDTSKDARIVTLDNPANGTPSRYFFCPEKGFYEFTRIAAPKKACKSWLITPEASEEEEETENTEDSSRIGNGYVAKSPDLFVATPIDLLFLILPALAPKTTKDTKQHFLAFDDHLDMLSNTSRHWKALLSSHPSLRQVIEKKMASVSDTVDAGDEVMYRLSHDKLLALLLKKAHRMVKNGLPASIEEKFVKSALDIPIMNIRREPSDSAEPSTSQDASQAGDSQTVTADPEPTLTTPPTIPPLLRLRLALNYMTISYVPSTLRAPLTALLGSSSAAPDLKPLDAHLSAIAKIKSEAAALRSISDNISRKRGFEEDEDKIAEREEKKRKKEEEDKKKKSENRSIKQLKKVDTSGMKKLSAFFTKAPAKK</sequence>
<protein>
    <recommendedName>
        <fullName evidence="2">Ribonuclease H2 subunit B</fullName>
    </recommendedName>
    <alternativeName>
        <fullName evidence="5">Ribonuclease HI subunit B</fullName>
    </alternativeName>
</protein>
<comment type="function">
    <text evidence="4">Non catalytic subunit of RNase H2, an endonuclease that specifically degrades the RNA of RNA:DNA hybrids. Participates in DNA replication, possibly by mediating the removal of lagging-strand Okazaki fragment RNA primers during DNA replication. Mediates the excision of single ribonucleotides from DNA:RNA duplexes.</text>
</comment>
<feature type="compositionally biased region" description="Polar residues" evidence="6">
    <location>
        <begin position="254"/>
        <end position="271"/>
    </location>
</feature>
<dbReference type="STRING" id="1448308.A0A2T2NN47"/>
<dbReference type="Gene3D" id="1.10.20.120">
    <property type="match status" value="1"/>
</dbReference>
<evidence type="ECO:0000256" key="5">
    <source>
        <dbReference type="ARBA" id="ARBA00033464"/>
    </source>
</evidence>
<dbReference type="Pfam" id="PF09468">
    <property type="entry name" value="RNase_H2-Ydr279"/>
    <property type="match status" value="1"/>
</dbReference>
<evidence type="ECO:0000313" key="10">
    <source>
        <dbReference type="Proteomes" id="UP000240883"/>
    </source>
</evidence>
<dbReference type="GO" id="GO:0032299">
    <property type="term" value="C:ribonuclease H2 complex"/>
    <property type="evidence" value="ECO:0007669"/>
    <property type="project" value="InterPro"/>
</dbReference>
<feature type="compositionally biased region" description="Polar residues" evidence="6">
    <location>
        <begin position="25"/>
        <end position="35"/>
    </location>
</feature>
<evidence type="ECO:0000256" key="6">
    <source>
        <dbReference type="SAM" id="MobiDB-lite"/>
    </source>
</evidence>
<comment type="subcellular location">
    <subcellularLocation>
        <location evidence="1">Nucleus</location>
    </subcellularLocation>
</comment>
<dbReference type="EMBL" id="KZ678135">
    <property type="protein sequence ID" value="PSN66857.1"/>
    <property type="molecule type" value="Genomic_DNA"/>
</dbReference>
<name>A0A2T2NN47_CORCC</name>
<evidence type="ECO:0000313" key="9">
    <source>
        <dbReference type="EMBL" id="PSN66857.1"/>
    </source>
</evidence>
<evidence type="ECO:0000256" key="3">
    <source>
        <dbReference type="ARBA" id="ARBA00023242"/>
    </source>
</evidence>
<reference evidence="9 10" key="1">
    <citation type="journal article" date="2018" name="Front. Microbiol.">
        <title>Genome-Wide Analysis of Corynespora cassiicola Leaf Fall Disease Putative Effectors.</title>
        <authorList>
            <person name="Lopez D."/>
            <person name="Ribeiro S."/>
            <person name="Label P."/>
            <person name="Fumanal B."/>
            <person name="Venisse J.S."/>
            <person name="Kohler A."/>
            <person name="de Oliveira R.R."/>
            <person name="Labutti K."/>
            <person name="Lipzen A."/>
            <person name="Lail K."/>
            <person name="Bauer D."/>
            <person name="Ohm R.A."/>
            <person name="Barry K.W."/>
            <person name="Spatafora J."/>
            <person name="Grigoriev I.V."/>
            <person name="Martin F.M."/>
            <person name="Pujade-Renaud V."/>
        </authorList>
    </citation>
    <scope>NUCLEOTIDE SEQUENCE [LARGE SCALE GENOMIC DNA]</scope>
    <source>
        <strain evidence="9 10">Philippines</strain>
    </source>
</reference>
<dbReference type="PANTHER" id="PTHR13383">
    <property type="entry name" value="RIBONUCLEASE H2 SUBUNIT B"/>
    <property type="match status" value="1"/>
</dbReference>
<evidence type="ECO:0000259" key="7">
    <source>
        <dbReference type="Pfam" id="PF09468"/>
    </source>
</evidence>
<feature type="compositionally biased region" description="Low complexity" evidence="6">
    <location>
        <begin position="272"/>
        <end position="285"/>
    </location>
</feature>
<evidence type="ECO:0000256" key="1">
    <source>
        <dbReference type="ARBA" id="ARBA00004123"/>
    </source>
</evidence>
<keyword evidence="10" id="KW-1185">Reference proteome</keyword>
<evidence type="ECO:0000256" key="4">
    <source>
        <dbReference type="ARBA" id="ARBA00024778"/>
    </source>
</evidence>
<feature type="region of interest" description="Disordered" evidence="6">
    <location>
        <begin position="1"/>
        <end position="47"/>
    </location>
</feature>
<organism evidence="9 10">
    <name type="scientific">Corynespora cassiicola Philippines</name>
    <dbReference type="NCBI Taxonomy" id="1448308"/>
    <lineage>
        <taxon>Eukaryota</taxon>
        <taxon>Fungi</taxon>
        <taxon>Dikarya</taxon>
        <taxon>Ascomycota</taxon>
        <taxon>Pezizomycotina</taxon>
        <taxon>Dothideomycetes</taxon>
        <taxon>Pleosporomycetidae</taxon>
        <taxon>Pleosporales</taxon>
        <taxon>Corynesporascaceae</taxon>
        <taxon>Corynespora</taxon>
    </lineage>
</organism>
<dbReference type="PANTHER" id="PTHR13383:SF11">
    <property type="entry name" value="RIBONUCLEASE H2 SUBUNIT B"/>
    <property type="match status" value="1"/>
</dbReference>
<dbReference type="InterPro" id="IPR040456">
    <property type="entry name" value="RNase_H2_suB"/>
</dbReference>
<dbReference type="GO" id="GO:0006401">
    <property type="term" value="P:RNA catabolic process"/>
    <property type="evidence" value="ECO:0007669"/>
    <property type="project" value="TreeGrafter"/>
</dbReference>
<feature type="domain" description="Ribonuclease H2 subunit B wHTH" evidence="7">
    <location>
        <begin position="135"/>
        <end position="311"/>
    </location>
</feature>
<evidence type="ECO:0000256" key="2">
    <source>
        <dbReference type="ARBA" id="ARBA00019062"/>
    </source>
</evidence>
<dbReference type="CDD" id="cd09270">
    <property type="entry name" value="RNase_H2-B"/>
    <property type="match status" value="1"/>
</dbReference>
<feature type="domain" description="Rnh202 triple barrel" evidence="8">
    <location>
        <begin position="43"/>
        <end position="132"/>
    </location>
</feature>
<feature type="region of interest" description="Disordered" evidence="6">
    <location>
        <begin position="249"/>
        <end position="285"/>
    </location>
</feature>
<dbReference type="AlphaFoldDB" id="A0A2T2NN47"/>
<accession>A0A2T2NN47</accession>
<dbReference type="OrthoDB" id="29098at2759"/>
<feature type="compositionally biased region" description="Basic and acidic residues" evidence="6">
    <location>
        <begin position="364"/>
        <end position="395"/>
    </location>
</feature>
<dbReference type="InterPro" id="IPR041195">
    <property type="entry name" value="Rnh202_N"/>
</dbReference>
<feature type="region of interest" description="Disordered" evidence="6">
    <location>
        <begin position="355"/>
        <end position="395"/>
    </location>
</feature>
<proteinExistence type="predicted"/>
<feature type="compositionally biased region" description="Low complexity" evidence="6">
    <location>
        <begin position="11"/>
        <end position="24"/>
    </location>
</feature>
<gene>
    <name evidence="9" type="ORF">BS50DRAFT_573649</name>
</gene>
<dbReference type="GO" id="GO:0005654">
    <property type="term" value="C:nucleoplasm"/>
    <property type="evidence" value="ECO:0007669"/>
    <property type="project" value="TreeGrafter"/>
</dbReference>
<dbReference type="InterPro" id="IPR019024">
    <property type="entry name" value="RNase_H2_suB_wHTH"/>
</dbReference>
<dbReference type="Pfam" id="PF17745">
    <property type="entry name" value="Ydr279_N"/>
    <property type="match status" value="1"/>
</dbReference>
<keyword evidence="3" id="KW-0539">Nucleus</keyword>
<dbReference type="Proteomes" id="UP000240883">
    <property type="component" value="Unassembled WGS sequence"/>
</dbReference>
<evidence type="ECO:0000259" key="8">
    <source>
        <dbReference type="Pfam" id="PF17745"/>
    </source>
</evidence>